<keyword evidence="1" id="KW-1133">Transmembrane helix</keyword>
<feature type="transmembrane region" description="Helical" evidence="1">
    <location>
        <begin position="23"/>
        <end position="45"/>
    </location>
</feature>
<feature type="transmembrane region" description="Helical" evidence="1">
    <location>
        <begin position="65"/>
        <end position="83"/>
    </location>
</feature>
<accession>A0A366K2G5</accession>
<reference evidence="2 3" key="1">
    <citation type="submission" date="2018-06" db="EMBL/GenBank/DDBJ databases">
        <title>Freshwater and sediment microbial communities from various areas in North America, analyzing microbe dynamics in response to fracking.</title>
        <authorList>
            <person name="Lamendella R."/>
        </authorList>
    </citation>
    <scope>NUCLEOTIDE SEQUENCE [LARGE SCALE GENOMIC DNA]</scope>
    <source>
        <strain evidence="2 3">14_TX</strain>
    </source>
</reference>
<feature type="transmembrane region" description="Helical" evidence="1">
    <location>
        <begin position="90"/>
        <end position="109"/>
    </location>
</feature>
<evidence type="ECO:0000313" key="3">
    <source>
        <dbReference type="Proteomes" id="UP000252731"/>
    </source>
</evidence>
<evidence type="ECO:0000256" key="1">
    <source>
        <dbReference type="SAM" id="Phobius"/>
    </source>
</evidence>
<name>A0A366K2G5_CYTFI</name>
<protein>
    <submittedName>
        <fullName evidence="2">Uncharacterized protein</fullName>
    </submittedName>
</protein>
<dbReference type="EMBL" id="QNSF01000002">
    <property type="protein sequence ID" value="RBP95870.1"/>
    <property type="molecule type" value="Genomic_DNA"/>
</dbReference>
<dbReference type="AlphaFoldDB" id="A0A366K2G5"/>
<organism evidence="2 3">
    <name type="scientific">Cytobacillus firmus</name>
    <name type="common">Bacillus firmus</name>
    <dbReference type="NCBI Taxonomy" id="1399"/>
    <lineage>
        <taxon>Bacteria</taxon>
        <taxon>Bacillati</taxon>
        <taxon>Bacillota</taxon>
        <taxon>Bacilli</taxon>
        <taxon>Bacillales</taxon>
        <taxon>Bacillaceae</taxon>
        <taxon>Cytobacillus</taxon>
    </lineage>
</organism>
<keyword evidence="3" id="KW-1185">Reference proteome</keyword>
<proteinExistence type="predicted"/>
<dbReference type="Proteomes" id="UP000252731">
    <property type="component" value="Unassembled WGS sequence"/>
</dbReference>
<dbReference type="STRING" id="1399.VL14_11780"/>
<keyword evidence="1" id="KW-0472">Membrane</keyword>
<gene>
    <name evidence="2" type="ORF">DFO70_102195</name>
</gene>
<comment type="caution">
    <text evidence="2">The sequence shown here is derived from an EMBL/GenBank/DDBJ whole genome shotgun (WGS) entry which is preliminary data.</text>
</comment>
<sequence>MGYRLDPQKRSKGESALIKNKKLFVASVALIVISIALNFPFPHQYPLGEAALMILNIPIKSADGFHYAGVFILFLLVLGMVFLHRSLERYHLRSFFAVIVIVSLLPPFLAESYQKTLAEGIYAVSYVKDESLCKFEMISEETLQGICELSFENYSNEEVSFTIGFYDRYLTEEDFQMLSLMNSGEHNNVKLLPNEAKVVRIKKEIDVSQIKNHVESGEAAYVSIIIKSGDKNRKL</sequence>
<evidence type="ECO:0000313" key="2">
    <source>
        <dbReference type="EMBL" id="RBP95870.1"/>
    </source>
</evidence>
<keyword evidence="1" id="KW-0812">Transmembrane</keyword>